<dbReference type="RefSeq" id="WP_130511627.1">
    <property type="nucleotide sequence ID" value="NZ_SHKY01000001.1"/>
</dbReference>
<proteinExistence type="predicted"/>
<comment type="caution">
    <text evidence="2">The sequence shown here is derived from an EMBL/GenBank/DDBJ whole genome shotgun (WGS) entry which is preliminary data.</text>
</comment>
<feature type="region of interest" description="Disordered" evidence="1">
    <location>
        <begin position="56"/>
        <end position="81"/>
    </location>
</feature>
<dbReference type="Pfam" id="PF10944">
    <property type="entry name" value="DUF2630"/>
    <property type="match status" value="1"/>
</dbReference>
<dbReference type="EMBL" id="SHKY01000001">
    <property type="protein sequence ID" value="RZU53101.1"/>
    <property type="molecule type" value="Genomic_DNA"/>
</dbReference>
<protein>
    <submittedName>
        <fullName evidence="2">Uncharacterized protein DUF2630</fullName>
    </submittedName>
</protein>
<evidence type="ECO:0000256" key="1">
    <source>
        <dbReference type="SAM" id="MobiDB-lite"/>
    </source>
</evidence>
<reference evidence="2 3" key="1">
    <citation type="submission" date="2019-02" db="EMBL/GenBank/DDBJ databases">
        <title>Sequencing the genomes of 1000 actinobacteria strains.</title>
        <authorList>
            <person name="Klenk H.-P."/>
        </authorList>
    </citation>
    <scope>NUCLEOTIDE SEQUENCE [LARGE SCALE GENOMIC DNA]</scope>
    <source>
        <strain evidence="2 3">DSM 45162</strain>
    </source>
</reference>
<dbReference type="InterPro" id="IPR020311">
    <property type="entry name" value="Uncharacterised_Rv0898c"/>
</dbReference>
<sequence length="81" mass="9440">MDDKSTLKQIHGLVEEEHELRRQLARGEISSDEEHARLKELEEALDQCWDLLRRRRAARDQGQDPDAEQARSVGEVEGYLQ</sequence>
<dbReference type="OrthoDB" id="7376174at2"/>
<gene>
    <name evidence="2" type="ORF">EV385_4986</name>
</gene>
<dbReference type="AlphaFoldDB" id="A0A4Q7ZQR3"/>
<evidence type="ECO:0000313" key="3">
    <source>
        <dbReference type="Proteomes" id="UP000292564"/>
    </source>
</evidence>
<evidence type="ECO:0000313" key="2">
    <source>
        <dbReference type="EMBL" id="RZU53101.1"/>
    </source>
</evidence>
<name>A0A4Q7ZQR3_9ACTN</name>
<dbReference type="Proteomes" id="UP000292564">
    <property type="component" value="Unassembled WGS sequence"/>
</dbReference>
<organism evidence="2 3">
    <name type="scientific">Krasilnikovia cinnamomea</name>
    <dbReference type="NCBI Taxonomy" id="349313"/>
    <lineage>
        <taxon>Bacteria</taxon>
        <taxon>Bacillati</taxon>
        <taxon>Actinomycetota</taxon>
        <taxon>Actinomycetes</taxon>
        <taxon>Micromonosporales</taxon>
        <taxon>Micromonosporaceae</taxon>
        <taxon>Krasilnikovia</taxon>
    </lineage>
</organism>
<accession>A0A4Q7ZQR3</accession>
<keyword evidence="3" id="KW-1185">Reference proteome</keyword>